<proteinExistence type="predicted"/>
<protein>
    <submittedName>
        <fullName evidence="1">DUF1573 domain-containing protein</fullName>
    </submittedName>
</protein>
<comment type="caution">
    <text evidence="1">The sequence shown here is derived from an EMBL/GenBank/DDBJ whole genome shotgun (WGS) entry which is preliminary data.</text>
</comment>
<reference evidence="1" key="1">
    <citation type="submission" date="2021-01" db="EMBL/GenBank/DDBJ databases">
        <title>Marivirga aurantiaca sp. nov., isolated from intertidal surface sediments.</title>
        <authorList>
            <person name="Zhang M."/>
        </authorList>
    </citation>
    <scope>NUCLEOTIDE SEQUENCE</scope>
    <source>
        <strain evidence="1">S37H4</strain>
    </source>
</reference>
<dbReference type="PANTHER" id="PTHR37833">
    <property type="entry name" value="LIPOPROTEIN-RELATED"/>
    <property type="match status" value="1"/>
</dbReference>
<dbReference type="EMBL" id="JAEQBW010000008">
    <property type="protein sequence ID" value="MBK6266543.1"/>
    <property type="molecule type" value="Genomic_DNA"/>
</dbReference>
<sequence length="192" mass="20616">MKKIVYAILFVAGGLYLSACSNGDLEKRVTDLERRIAALEGNGNSTANNAQPININDAHSDEAEHANVPQEKPEGPLPAMTFTEKTHDFGNIKEGDVVTKVFTFKNTGEAPLLISNASSSCGCTVPSYPKDKPIAPGESGEIEVKYNSRGKKNQDSKVVRITANTWPATNNLTIKAFVEPKAEATEAGPVKQ</sequence>
<name>A0A934X0A4_9BACT</name>
<dbReference type="Proteomes" id="UP000611723">
    <property type="component" value="Unassembled WGS sequence"/>
</dbReference>
<dbReference type="RefSeq" id="WP_201432224.1">
    <property type="nucleotide sequence ID" value="NZ_JAEQBW010000008.1"/>
</dbReference>
<keyword evidence="2" id="KW-1185">Reference proteome</keyword>
<dbReference type="Pfam" id="PF07610">
    <property type="entry name" value="DUF1573"/>
    <property type="match status" value="1"/>
</dbReference>
<dbReference type="InterPro" id="IPR013783">
    <property type="entry name" value="Ig-like_fold"/>
</dbReference>
<accession>A0A934X0A4</accession>
<dbReference type="PANTHER" id="PTHR37833:SF1">
    <property type="entry name" value="SIGNAL PEPTIDE PROTEIN"/>
    <property type="match status" value="1"/>
</dbReference>
<dbReference type="AlphaFoldDB" id="A0A934X0A4"/>
<organism evidence="1 2">
    <name type="scientific">Marivirga aurantiaca</name>
    <dbReference type="NCBI Taxonomy" id="2802615"/>
    <lineage>
        <taxon>Bacteria</taxon>
        <taxon>Pseudomonadati</taxon>
        <taxon>Bacteroidota</taxon>
        <taxon>Cytophagia</taxon>
        <taxon>Cytophagales</taxon>
        <taxon>Marivirgaceae</taxon>
        <taxon>Marivirga</taxon>
    </lineage>
</organism>
<dbReference type="InterPro" id="IPR011467">
    <property type="entry name" value="DUF1573"/>
</dbReference>
<evidence type="ECO:0000313" key="1">
    <source>
        <dbReference type="EMBL" id="MBK6266543.1"/>
    </source>
</evidence>
<gene>
    <name evidence="1" type="ORF">JKA74_15970</name>
</gene>
<evidence type="ECO:0000313" key="2">
    <source>
        <dbReference type="Proteomes" id="UP000611723"/>
    </source>
</evidence>
<dbReference type="Gene3D" id="2.60.40.10">
    <property type="entry name" value="Immunoglobulins"/>
    <property type="match status" value="1"/>
</dbReference>